<gene>
    <name evidence="9" type="ORF">KEU06_01700</name>
</gene>
<dbReference type="Proteomes" id="UP000680348">
    <property type="component" value="Unassembled WGS sequence"/>
</dbReference>
<evidence type="ECO:0000256" key="5">
    <source>
        <dbReference type="ARBA" id="ARBA00022985"/>
    </source>
</evidence>
<evidence type="ECO:0000256" key="4">
    <source>
        <dbReference type="ARBA" id="ARBA00022692"/>
    </source>
</evidence>
<evidence type="ECO:0000313" key="10">
    <source>
        <dbReference type="Proteomes" id="UP000680348"/>
    </source>
</evidence>
<dbReference type="InterPro" id="IPR029044">
    <property type="entry name" value="Nucleotide-diphossugar_trans"/>
</dbReference>
<dbReference type="SUPFAM" id="SSF53448">
    <property type="entry name" value="Nucleotide-diphospho-sugar transferases"/>
    <property type="match status" value="1"/>
</dbReference>
<feature type="domain" description="Glycosyltransferase 2-like" evidence="8">
    <location>
        <begin position="16"/>
        <end position="180"/>
    </location>
</feature>
<dbReference type="RefSeq" id="WP_188252887.1">
    <property type="nucleotide sequence ID" value="NZ_JABVCF010000001.1"/>
</dbReference>
<keyword evidence="7" id="KW-0472">Membrane</keyword>
<proteinExistence type="predicted"/>
<dbReference type="GO" id="GO:0099621">
    <property type="term" value="F:undecaprenyl-phosphate 4-deoxy-4-formamido-L-arabinose transferase activity"/>
    <property type="evidence" value="ECO:0007669"/>
    <property type="project" value="TreeGrafter"/>
</dbReference>
<sequence length="261" mass="28634">MHNVVEEAGAAGTAISVIVPVLNEAENIDILVDEIQLAALGPSPIREIVYVDDGSTDGTLERLLALQAQVPMLRVIRHERPLGQSAAFLSGARAATGDLLVFMDGDLQNDPADISSLFECYRRASAAQPRAAVLGQRAVRKDNPLRRISSRLANKFRAAVLKDGTRDTGCSLKLIRRADFLALPYFDHVHRFLPAMLLRNGVELHHVAVSHRPRVKGRSKYGFWNRALVGAVDLAGAAWLQRRRLPSDYAPKEITNPVKAP</sequence>
<dbReference type="GO" id="GO:0009103">
    <property type="term" value="P:lipopolysaccharide biosynthetic process"/>
    <property type="evidence" value="ECO:0007669"/>
    <property type="project" value="UniProtKB-KW"/>
</dbReference>
<evidence type="ECO:0000256" key="3">
    <source>
        <dbReference type="ARBA" id="ARBA00022679"/>
    </source>
</evidence>
<organism evidence="9 10">
    <name type="scientific">Pseudaminobacter soli</name>
    <name type="common">ex Zhang et al. 2022</name>
    <dbReference type="NCBI Taxonomy" id="2831468"/>
    <lineage>
        <taxon>Bacteria</taxon>
        <taxon>Pseudomonadati</taxon>
        <taxon>Pseudomonadota</taxon>
        <taxon>Alphaproteobacteria</taxon>
        <taxon>Hyphomicrobiales</taxon>
        <taxon>Phyllobacteriaceae</taxon>
        <taxon>Pseudaminobacter</taxon>
    </lineage>
</organism>
<evidence type="ECO:0000256" key="2">
    <source>
        <dbReference type="ARBA" id="ARBA00022676"/>
    </source>
</evidence>
<evidence type="ECO:0000259" key="8">
    <source>
        <dbReference type="Pfam" id="PF00535"/>
    </source>
</evidence>
<evidence type="ECO:0000256" key="6">
    <source>
        <dbReference type="ARBA" id="ARBA00022989"/>
    </source>
</evidence>
<keyword evidence="4" id="KW-0812">Transmembrane</keyword>
<dbReference type="InterPro" id="IPR001173">
    <property type="entry name" value="Glyco_trans_2-like"/>
</dbReference>
<accession>A0A942DVE8</accession>
<keyword evidence="2" id="KW-0328">Glycosyltransferase</keyword>
<keyword evidence="3" id="KW-0808">Transferase</keyword>
<dbReference type="InterPro" id="IPR050256">
    <property type="entry name" value="Glycosyltransferase_2"/>
</dbReference>
<evidence type="ECO:0000256" key="7">
    <source>
        <dbReference type="ARBA" id="ARBA00023136"/>
    </source>
</evidence>
<dbReference type="PANTHER" id="PTHR48090">
    <property type="entry name" value="UNDECAPRENYL-PHOSPHATE 4-DEOXY-4-FORMAMIDO-L-ARABINOSE TRANSFERASE-RELATED"/>
    <property type="match status" value="1"/>
</dbReference>
<dbReference type="CDD" id="cd04179">
    <property type="entry name" value="DPM_DPG-synthase_like"/>
    <property type="match status" value="1"/>
</dbReference>
<keyword evidence="5" id="KW-0448">Lipopolysaccharide biosynthesis</keyword>
<keyword evidence="10" id="KW-1185">Reference proteome</keyword>
<dbReference type="Gene3D" id="3.90.550.10">
    <property type="entry name" value="Spore Coat Polysaccharide Biosynthesis Protein SpsA, Chain A"/>
    <property type="match status" value="1"/>
</dbReference>
<reference evidence="9" key="1">
    <citation type="submission" date="2021-04" db="EMBL/GenBank/DDBJ databases">
        <title>Pseudaminobacter soli sp. nov., isolated from paddy soil contaminated by heavy metals.</title>
        <authorList>
            <person name="Zhang K."/>
        </authorList>
    </citation>
    <scope>NUCLEOTIDE SEQUENCE</scope>
    <source>
        <strain evidence="9">19-2017</strain>
    </source>
</reference>
<evidence type="ECO:0000256" key="1">
    <source>
        <dbReference type="ARBA" id="ARBA00022475"/>
    </source>
</evidence>
<dbReference type="Pfam" id="PF00535">
    <property type="entry name" value="Glycos_transf_2"/>
    <property type="match status" value="1"/>
</dbReference>
<keyword evidence="1" id="KW-1003">Cell membrane</keyword>
<comment type="caution">
    <text evidence="9">The sequence shown here is derived from an EMBL/GenBank/DDBJ whole genome shotgun (WGS) entry which is preliminary data.</text>
</comment>
<protein>
    <submittedName>
        <fullName evidence="9">Glycosyltransferase family 2 protein</fullName>
    </submittedName>
</protein>
<evidence type="ECO:0000313" key="9">
    <source>
        <dbReference type="EMBL" id="MBS3647338.1"/>
    </source>
</evidence>
<dbReference type="PANTHER" id="PTHR48090:SF3">
    <property type="entry name" value="UNDECAPRENYL-PHOSPHATE 4-DEOXY-4-FORMAMIDO-L-ARABINOSE TRANSFERASE"/>
    <property type="match status" value="1"/>
</dbReference>
<name>A0A942DVE8_9HYPH</name>
<dbReference type="EMBL" id="JAGWCR010000001">
    <property type="protein sequence ID" value="MBS3647338.1"/>
    <property type="molecule type" value="Genomic_DNA"/>
</dbReference>
<keyword evidence="6" id="KW-1133">Transmembrane helix</keyword>
<dbReference type="AlphaFoldDB" id="A0A942DVE8"/>
<dbReference type="FunFam" id="3.90.550.10:FF:000170">
    <property type="entry name" value="Dolichol-phosphate mannosyltransferase"/>
    <property type="match status" value="1"/>
</dbReference>
<dbReference type="GO" id="GO:0005886">
    <property type="term" value="C:plasma membrane"/>
    <property type="evidence" value="ECO:0007669"/>
    <property type="project" value="TreeGrafter"/>
</dbReference>